<keyword evidence="2" id="KW-0472">Membrane</keyword>
<dbReference type="AlphaFoldDB" id="A0A7S2DCG7"/>
<evidence type="ECO:0000256" key="3">
    <source>
        <dbReference type="SAM" id="SignalP"/>
    </source>
</evidence>
<feature type="region of interest" description="Disordered" evidence="1">
    <location>
        <begin position="58"/>
        <end position="117"/>
    </location>
</feature>
<proteinExistence type="predicted"/>
<accession>A0A7S2DCG7</accession>
<organism evidence="4">
    <name type="scientific">Octactis speculum</name>
    <dbReference type="NCBI Taxonomy" id="3111310"/>
    <lineage>
        <taxon>Eukaryota</taxon>
        <taxon>Sar</taxon>
        <taxon>Stramenopiles</taxon>
        <taxon>Ochrophyta</taxon>
        <taxon>Dictyochophyceae</taxon>
        <taxon>Dictyochales</taxon>
        <taxon>Dictyochaceae</taxon>
        <taxon>Octactis</taxon>
    </lineage>
</organism>
<sequence>MSRFGFIVALLAASASAFIPAVSRTSAFQLTAGDCGRGRELRAKGSFFDQYYDRTTSSEELNPQGTYGNPAPQKKALGAPPQPKPARRGRVPRASKASAKRPGVAVGQPVNKYGKKSAGNLGRDDFMDITDQEDAGFLPDFAKSMFYDNTVGGPQKDLEVVVRLQLFFAFFVLGPAVGYLVFGQN</sequence>
<evidence type="ECO:0000256" key="1">
    <source>
        <dbReference type="SAM" id="MobiDB-lite"/>
    </source>
</evidence>
<keyword evidence="2" id="KW-0812">Transmembrane</keyword>
<gene>
    <name evidence="4" type="ORF">DSPE1174_LOCUS21093</name>
</gene>
<feature type="signal peptide" evidence="3">
    <location>
        <begin position="1"/>
        <end position="17"/>
    </location>
</feature>
<reference evidence="4" key="1">
    <citation type="submission" date="2021-01" db="EMBL/GenBank/DDBJ databases">
        <authorList>
            <person name="Corre E."/>
            <person name="Pelletier E."/>
            <person name="Niang G."/>
            <person name="Scheremetjew M."/>
            <person name="Finn R."/>
            <person name="Kale V."/>
            <person name="Holt S."/>
            <person name="Cochrane G."/>
            <person name="Meng A."/>
            <person name="Brown T."/>
            <person name="Cohen L."/>
        </authorList>
    </citation>
    <scope>NUCLEOTIDE SEQUENCE</scope>
    <source>
        <strain evidence="4">CCMP1381</strain>
    </source>
</reference>
<feature type="chain" id="PRO_5030706302" evidence="3">
    <location>
        <begin position="18"/>
        <end position="185"/>
    </location>
</feature>
<keyword evidence="3" id="KW-0732">Signal</keyword>
<feature type="transmembrane region" description="Helical" evidence="2">
    <location>
        <begin position="164"/>
        <end position="182"/>
    </location>
</feature>
<dbReference type="EMBL" id="HBGS01041009">
    <property type="protein sequence ID" value="CAD9450458.1"/>
    <property type="molecule type" value="Transcribed_RNA"/>
</dbReference>
<name>A0A7S2DCG7_9STRA</name>
<protein>
    <submittedName>
        <fullName evidence="4">Uncharacterized protein</fullName>
    </submittedName>
</protein>
<keyword evidence="2" id="KW-1133">Transmembrane helix</keyword>
<evidence type="ECO:0000313" key="4">
    <source>
        <dbReference type="EMBL" id="CAD9450458.1"/>
    </source>
</evidence>
<feature type="compositionally biased region" description="Polar residues" evidence="1">
    <location>
        <begin position="58"/>
        <end position="67"/>
    </location>
</feature>
<evidence type="ECO:0000256" key="2">
    <source>
        <dbReference type="SAM" id="Phobius"/>
    </source>
</evidence>